<feature type="transmembrane region" description="Helical" evidence="7">
    <location>
        <begin position="322"/>
        <end position="344"/>
    </location>
</feature>
<dbReference type="AlphaFoldDB" id="A0AAQ3M0J5"/>
<protein>
    <recommendedName>
        <fullName evidence="8">Major facilitator superfamily (MFS) profile domain-containing protein</fullName>
    </recommendedName>
</protein>
<evidence type="ECO:0000313" key="10">
    <source>
        <dbReference type="Proteomes" id="UP001303373"/>
    </source>
</evidence>
<evidence type="ECO:0000256" key="5">
    <source>
        <dbReference type="ARBA" id="ARBA00023136"/>
    </source>
</evidence>
<name>A0AAQ3M0J5_9PEZI</name>
<feature type="transmembrane region" description="Helical" evidence="7">
    <location>
        <begin position="95"/>
        <end position="113"/>
    </location>
</feature>
<evidence type="ECO:0000256" key="1">
    <source>
        <dbReference type="ARBA" id="ARBA00004141"/>
    </source>
</evidence>
<keyword evidence="10" id="KW-1185">Reference proteome</keyword>
<keyword evidence="3 7" id="KW-0812">Transmembrane</keyword>
<feature type="transmembrane region" description="Helical" evidence="7">
    <location>
        <begin position="253"/>
        <end position="272"/>
    </location>
</feature>
<feature type="transmembrane region" description="Helical" evidence="7">
    <location>
        <begin position="278"/>
        <end position="301"/>
    </location>
</feature>
<sequence>MDEAHIGEKSPNHDGMAEQLEHASSEEHNEKHSHKDVIDMAELEGPNVHHKMNFRLFASLVAMSFLWVGSQIPLYLYGSVLPLIYSEIGGGEGRYLWMVIGYLVPNAALCPFVGALSDLFGRKRIAIAGQCLLILGPIVVSTSHTINVAIGGMVIAGLGAGLNELIALAGTAELVPVKKRGAYVGLVVFSILPFCPSSLWAQLIAAHSNWRYVGILVGVWNFIGLVLVGTLYQDPAQRTPKRLRSEILREIDYIGAFLSTAGVTLFMMGMQWGANQYVWGSVHVLVPLIIGIVLIIAFFIWEIRFAPFPMAPKALFSKDRRTMILILIITFFSGGNFFAMLLFWPTQVYNMYGADPVDVGIRTLPVGFGIIGGAVVGLVLIGVTKGRTTILTIFWCILMTGFTGAVSVARVDNLNSTVYPIVVFACIGVGAVIIPCSIIAQMCCPTELIGTITAITLSVRYIGGAVGFTAYYNVFYHKFLGYAQVAGLHVIVEGVAGDLATVTELVTLAGQAEYGPLKEFIATDPGVLRKDIAFDVVIKYTQLAFAEAYKWPYWISIAFGGICILCSFGLKDVRKFM</sequence>
<feature type="domain" description="Major facilitator superfamily (MFS) profile" evidence="8">
    <location>
        <begin position="57"/>
        <end position="515"/>
    </location>
</feature>
<evidence type="ECO:0000256" key="4">
    <source>
        <dbReference type="ARBA" id="ARBA00022989"/>
    </source>
</evidence>
<dbReference type="InterPro" id="IPR005829">
    <property type="entry name" value="Sugar_transporter_CS"/>
</dbReference>
<evidence type="ECO:0000256" key="7">
    <source>
        <dbReference type="SAM" id="Phobius"/>
    </source>
</evidence>
<dbReference type="InterPro" id="IPR020846">
    <property type="entry name" value="MFS_dom"/>
</dbReference>
<keyword evidence="2" id="KW-0813">Transport</keyword>
<dbReference type="SUPFAM" id="SSF103473">
    <property type="entry name" value="MFS general substrate transporter"/>
    <property type="match status" value="1"/>
</dbReference>
<dbReference type="InterPro" id="IPR036259">
    <property type="entry name" value="MFS_trans_sf"/>
</dbReference>
<reference evidence="9 10" key="1">
    <citation type="submission" date="2023-11" db="EMBL/GenBank/DDBJ databases">
        <title>An acidophilic fungus is an integral part of prey digestion in a carnivorous sundew plant.</title>
        <authorList>
            <person name="Tsai I.J."/>
        </authorList>
    </citation>
    <scope>NUCLEOTIDE SEQUENCE [LARGE SCALE GENOMIC DNA]</scope>
    <source>
        <strain evidence="9">169a</strain>
    </source>
</reference>
<feature type="transmembrane region" description="Helical" evidence="7">
    <location>
        <begin position="148"/>
        <end position="170"/>
    </location>
</feature>
<feature type="transmembrane region" description="Helical" evidence="7">
    <location>
        <begin position="390"/>
        <end position="411"/>
    </location>
</feature>
<evidence type="ECO:0000259" key="8">
    <source>
        <dbReference type="PROSITE" id="PS50850"/>
    </source>
</evidence>
<keyword evidence="5 7" id="KW-0472">Membrane</keyword>
<evidence type="ECO:0000256" key="2">
    <source>
        <dbReference type="ARBA" id="ARBA00022448"/>
    </source>
</evidence>
<proteinExistence type="predicted"/>
<feature type="transmembrane region" description="Helical" evidence="7">
    <location>
        <begin position="364"/>
        <end position="383"/>
    </location>
</feature>
<feature type="transmembrane region" description="Helical" evidence="7">
    <location>
        <begin position="452"/>
        <end position="472"/>
    </location>
</feature>
<keyword evidence="4 7" id="KW-1133">Transmembrane helix</keyword>
<feature type="transmembrane region" description="Helical" evidence="7">
    <location>
        <begin position="551"/>
        <end position="570"/>
    </location>
</feature>
<dbReference type="Pfam" id="PF06609">
    <property type="entry name" value="TRI12"/>
    <property type="match status" value="1"/>
</dbReference>
<dbReference type="GO" id="GO:0022857">
    <property type="term" value="F:transmembrane transporter activity"/>
    <property type="evidence" value="ECO:0007669"/>
    <property type="project" value="InterPro"/>
</dbReference>
<dbReference type="PANTHER" id="PTHR23501">
    <property type="entry name" value="MAJOR FACILITATOR SUPERFAMILY"/>
    <property type="match status" value="1"/>
</dbReference>
<dbReference type="Proteomes" id="UP001303373">
    <property type="component" value="Chromosome 2"/>
</dbReference>
<dbReference type="PANTHER" id="PTHR23501:SF109">
    <property type="entry name" value="MAJOR FACILITATOR SUPERFAMILY (MFS) PROFILE DOMAIN-CONTAINING PROTEIN-RELATED"/>
    <property type="match status" value="1"/>
</dbReference>
<feature type="transmembrane region" description="Helical" evidence="7">
    <location>
        <begin position="210"/>
        <end position="232"/>
    </location>
</feature>
<feature type="transmembrane region" description="Helical" evidence="7">
    <location>
        <begin position="417"/>
        <end position="440"/>
    </location>
</feature>
<dbReference type="Gene3D" id="1.20.1720.10">
    <property type="entry name" value="Multidrug resistance protein D"/>
    <property type="match status" value="1"/>
</dbReference>
<dbReference type="GO" id="GO:0005886">
    <property type="term" value="C:plasma membrane"/>
    <property type="evidence" value="ECO:0007669"/>
    <property type="project" value="TreeGrafter"/>
</dbReference>
<feature type="transmembrane region" description="Helical" evidence="7">
    <location>
        <begin position="182"/>
        <end position="204"/>
    </location>
</feature>
<dbReference type="EMBL" id="CP138581">
    <property type="protein sequence ID" value="WPG98716.1"/>
    <property type="molecule type" value="Genomic_DNA"/>
</dbReference>
<feature type="transmembrane region" description="Helical" evidence="7">
    <location>
        <begin position="56"/>
        <end position="75"/>
    </location>
</feature>
<gene>
    <name evidence="9" type="ORF">R9X50_00151000</name>
</gene>
<organism evidence="9 10">
    <name type="scientific">Acrodontium crateriforme</name>
    <dbReference type="NCBI Taxonomy" id="150365"/>
    <lineage>
        <taxon>Eukaryota</taxon>
        <taxon>Fungi</taxon>
        <taxon>Dikarya</taxon>
        <taxon>Ascomycota</taxon>
        <taxon>Pezizomycotina</taxon>
        <taxon>Dothideomycetes</taxon>
        <taxon>Dothideomycetidae</taxon>
        <taxon>Mycosphaerellales</taxon>
        <taxon>Teratosphaeriaceae</taxon>
        <taxon>Acrodontium</taxon>
    </lineage>
</organism>
<dbReference type="InterPro" id="IPR010573">
    <property type="entry name" value="MFS_Str1/Tri12-like"/>
</dbReference>
<dbReference type="PROSITE" id="PS00216">
    <property type="entry name" value="SUGAR_TRANSPORT_1"/>
    <property type="match status" value="1"/>
</dbReference>
<accession>A0AAQ3M0J5</accession>
<feature type="region of interest" description="Disordered" evidence="6">
    <location>
        <begin position="1"/>
        <end position="34"/>
    </location>
</feature>
<evidence type="ECO:0000256" key="3">
    <source>
        <dbReference type="ARBA" id="ARBA00022692"/>
    </source>
</evidence>
<evidence type="ECO:0000313" key="9">
    <source>
        <dbReference type="EMBL" id="WPG98716.1"/>
    </source>
</evidence>
<dbReference type="Gene3D" id="1.20.1250.20">
    <property type="entry name" value="MFS general substrate transporter like domains"/>
    <property type="match status" value="1"/>
</dbReference>
<comment type="subcellular location">
    <subcellularLocation>
        <location evidence="1">Membrane</location>
        <topology evidence="1">Multi-pass membrane protein</topology>
    </subcellularLocation>
</comment>
<dbReference type="PROSITE" id="PS50850">
    <property type="entry name" value="MFS"/>
    <property type="match status" value="1"/>
</dbReference>
<evidence type="ECO:0000256" key="6">
    <source>
        <dbReference type="SAM" id="MobiDB-lite"/>
    </source>
</evidence>
<feature type="transmembrane region" description="Helical" evidence="7">
    <location>
        <begin position="125"/>
        <end position="142"/>
    </location>
</feature>